<evidence type="ECO:0000313" key="11">
    <source>
        <dbReference type="Proteomes" id="UP000566819"/>
    </source>
</evidence>
<gene>
    <name evidence="10" type="ORF">G7Y89_g2875</name>
</gene>
<evidence type="ECO:0000256" key="6">
    <source>
        <dbReference type="ARBA" id="ARBA00022833"/>
    </source>
</evidence>
<keyword evidence="1" id="KW-0808">Transferase</keyword>
<dbReference type="InterPro" id="IPR010730">
    <property type="entry name" value="HET"/>
</dbReference>
<dbReference type="EMBL" id="JAAMPI010000133">
    <property type="protein sequence ID" value="KAF4635232.1"/>
    <property type="molecule type" value="Genomic_DNA"/>
</dbReference>
<dbReference type="GO" id="GO:0016740">
    <property type="term" value="F:transferase activity"/>
    <property type="evidence" value="ECO:0007669"/>
    <property type="project" value="UniProtKB-KW"/>
</dbReference>
<evidence type="ECO:0000256" key="1">
    <source>
        <dbReference type="ARBA" id="ARBA00022679"/>
    </source>
</evidence>
<proteinExistence type="predicted"/>
<dbReference type="Pfam" id="PF06985">
    <property type="entry name" value="HET"/>
    <property type="match status" value="1"/>
</dbReference>
<keyword evidence="6" id="KW-0862">Zinc</keyword>
<reference evidence="10 11" key="1">
    <citation type="submission" date="2020-03" db="EMBL/GenBank/DDBJ databases">
        <title>Draft Genome Sequence of Cudoniella acicularis.</title>
        <authorList>
            <person name="Buettner E."/>
            <person name="Kellner H."/>
        </authorList>
    </citation>
    <scope>NUCLEOTIDE SEQUENCE [LARGE SCALE GENOMIC DNA]</scope>
    <source>
        <strain evidence="10 11">DSM 108380</strain>
    </source>
</reference>
<accession>A0A8H4W644</accession>
<keyword evidence="2" id="KW-0479">Metal-binding</keyword>
<feature type="region of interest" description="Disordered" evidence="8">
    <location>
        <begin position="1"/>
        <end position="116"/>
    </location>
</feature>
<comment type="caution">
    <text evidence="10">The sequence shown here is derived from an EMBL/GenBank/DDBJ whole genome shotgun (WGS) entry which is preliminary data.</text>
</comment>
<name>A0A8H4W644_9HELO</name>
<dbReference type="GO" id="GO:0008270">
    <property type="term" value="F:zinc ion binding"/>
    <property type="evidence" value="ECO:0007669"/>
    <property type="project" value="UniProtKB-KW"/>
</dbReference>
<dbReference type="CDD" id="cd22584">
    <property type="entry name" value="Rcat_RBR_unk"/>
    <property type="match status" value="1"/>
</dbReference>
<evidence type="ECO:0000256" key="2">
    <source>
        <dbReference type="ARBA" id="ARBA00022723"/>
    </source>
</evidence>
<dbReference type="PROSITE" id="PS51873">
    <property type="entry name" value="TRIAD"/>
    <property type="match status" value="1"/>
</dbReference>
<dbReference type="InterPro" id="IPR044066">
    <property type="entry name" value="TRIAD_supradom"/>
</dbReference>
<organism evidence="10 11">
    <name type="scientific">Cudoniella acicularis</name>
    <dbReference type="NCBI Taxonomy" id="354080"/>
    <lineage>
        <taxon>Eukaryota</taxon>
        <taxon>Fungi</taxon>
        <taxon>Dikarya</taxon>
        <taxon>Ascomycota</taxon>
        <taxon>Pezizomycotina</taxon>
        <taxon>Leotiomycetes</taxon>
        <taxon>Helotiales</taxon>
        <taxon>Tricladiaceae</taxon>
        <taxon>Cudoniella</taxon>
    </lineage>
</organism>
<evidence type="ECO:0000256" key="5">
    <source>
        <dbReference type="ARBA" id="ARBA00022786"/>
    </source>
</evidence>
<dbReference type="PANTHER" id="PTHR33112">
    <property type="entry name" value="DOMAIN PROTEIN, PUTATIVE-RELATED"/>
    <property type="match status" value="1"/>
</dbReference>
<keyword evidence="5" id="KW-0833">Ubl conjugation pathway</keyword>
<evidence type="ECO:0000256" key="4">
    <source>
        <dbReference type="ARBA" id="ARBA00022771"/>
    </source>
</evidence>
<dbReference type="InterPro" id="IPR002867">
    <property type="entry name" value="IBR_dom"/>
</dbReference>
<feature type="coiled-coil region" evidence="7">
    <location>
        <begin position="523"/>
        <end position="582"/>
    </location>
</feature>
<dbReference type="Pfam" id="PF01485">
    <property type="entry name" value="IBR"/>
    <property type="match status" value="1"/>
</dbReference>
<keyword evidence="11" id="KW-1185">Reference proteome</keyword>
<dbReference type="Gene3D" id="1.20.120.1750">
    <property type="match status" value="1"/>
</dbReference>
<keyword evidence="3" id="KW-0677">Repeat</keyword>
<feature type="domain" description="RING-type" evidence="9">
    <location>
        <begin position="321"/>
        <end position="513"/>
    </location>
</feature>
<evidence type="ECO:0000259" key="9">
    <source>
        <dbReference type="PROSITE" id="PS51873"/>
    </source>
</evidence>
<keyword evidence="4" id="KW-0863">Zinc-finger</keyword>
<protein>
    <recommendedName>
        <fullName evidence="9">RING-type domain-containing protein</fullName>
    </recommendedName>
</protein>
<dbReference type="PANTHER" id="PTHR33112:SF12">
    <property type="entry name" value="HETEROKARYON INCOMPATIBILITY DOMAIN-CONTAINING PROTEIN"/>
    <property type="match status" value="1"/>
</dbReference>
<evidence type="ECO:0000256" key="7">
    <source>
        <dbReference type="SAM" id="Coils"/>
    </source>
</evidence>
<dbReference type="SUPFAM" id="SSF57850">
    <property type="entry name" value="RING/U-box"/>
    <property type="match status" value="1"/>
</dbReference>
<feature type="region of interest" description="Disordered" evidence="8">
    <location>
        <begin position="220"/>
        <end position="276"/>
    </location>
</feature>
<dbReference type="OrthoDB" id="9977870at2759"/>
<feature type="compositionally biased region" description="Polar residues" evidence="8">
    <location>
        <begin position="241"/>
        <end position="263"/>
    </location>
</feature>
<evidence type="ECO:0000256" key="8">
    <source>
        <dbReference type="SAM" id="MobiDB-lite"/>
    </source>
</evidence>
<evidence type="ECO:0000313" key="10">
    <source>
        <dbReference type="EMBL" id="KAF4635232.1"/>
    </source>
</evidence>
<feature type="compositionally biased region" description="Polar residues" evidence="8">
    <location>
        <begin position="65"/>
        <end position="90"/>
    </location>
</feature>
<sequence length="1417" mass="160932">MSVVVTMPRNWPHDTRQKVNSTQDELFLPPPPKSAQRPRGRPLQIRTKTTEAANGRQENILLPILTSQPPSSNIRQTPTSERSPSRSNEQFLPPPNFGWSPNDSPQFHAPVTPPSHPDELFLEVNQNNGENSPSYLIFEPVVSSVTDSVPIDWRRYDPPAELLNYQDGIPNEIREILEPSIQNIRARHEEEVQRRAATARRGGPLTRGRKVSGKPVVTMTGALETPEINHKSRMSGGSELSVASNDSGYTSRSPEIGTPSNLKSPAHLKSPSKPLFGFSSRFRIRKHSKEPSHGEHPLSPPIEATPAINVSATEPSQPEPLEKECVSCLDDFPTADLVKLSCHSYCAECFQRLISTALESETHWPVKCCLNTIPFSEIMPHISSTIRKTYRAREAEWSIPAGDRIYCSAPNCATFIPPKTHNLATHSAKCPKCSKKACTICRNALHAGEDCPQDPSLQATIELAELEGWKRCYSCRALVEHNQGCRHMTCRCKAQFCYICGERWRTCACTDQQLEEMQALVAVRRQEAAAQTAQQLAAAQEEAEILAMVADFERREAEREAREAEQRRIREEQERFERERDEEIARRIAEEARIAAVNARFQILEQALEGMHEAQKVLIAERYEFEAELMKKERQDALETLSIRHPQEIQLLGMESQAKLSDEEHKFDTEYRSRLQEERSIEDRYIEELRDYWAGKPEAEYEIREARDKLRRDQDKEYRFWDAHRKTRLRALAEGESRKMEALRVKQRSEVRAVEGRAEIDEVEWKRKIWAEGSDKRVASNQYLQPLMIQPSLFVCLNLCRKFRPAHKREKPLKSLRVLPSELGKCIILKVLLRALEDCCWVTSSVSVVALVAFELSRSSAGFPVCDEENRHFLRGYFDSGNIIDFYINEIPATRYKLVIQTRYWHAVYAVAKNIDLLEIHRSPLNMAAIITVKMSRGSPIPGLPLSGMYLVKESDDPEESTRGRILNPQWIDPDLLGLWKFTYTRLHDNSCKGFPDETLLSIRLIWLIDVTRQCLVPAPEKCSYVALSYVWGDQTTLKTTKSNMSRLQQIGSLSMNHLATLIAKTIRDAIRLVVLLAERYLWVATLCIVQDDESQKRIEMAKMAAIYANVSVTILAKKGEHANSGLRGLRDISEPRDLWQGVHSLKEEVKVVQNTLGPDSVELGVQKPVWESRGWTYQEYLFSRRRLIFDGNFQAFDSPPRWTPVDPTGISFSISSALAGGFVLGLPIAFFDIALLWQPDDKIFRRVARDPKKRNCLPSWSWAGWSGAIEIDCRSASDFIGNSPGNVPSLDQRRITRILSWKHHETTESLGTLIDANILANTKRTPNMNSGIRSCFCGRRVQFLESWRHISRAGPGGPGSFPSEELPKKNGYRPVLSLGDKNKTWPGTLRPYDGLFKSGEAISLPEEAIELIEIVT</sequence>
<keyword evidence="7" id="KW-0175">Coiled coil</keyword>
<evidence type="ECO:0000256" key="3">
    <source>
        <dbReference type="ARBA" id="ARBA00022737"/>
    </source>
</evidence>
<dbReference type="Proteomes" id="UP000566819">
    <property type="component" value="Unassembled WGS sequence"/>
</dbReference>
<dbReference type="CDD" id="cd20335">
    <property type="entry name" value="BRcat_RBR"/>
    <property type="match status" value="1"/>
</dbReference>